<dbReference type="EMBL" id="SSSN01000003">
    <property type="protein sequence ID" value="THG35313.1"/>
    <property type="molecule type" value="Genomic_DNA"/>
</dbReference>
<organism evidence="12 13">
    <name type="scientific">Orlajensenia flava</name>
    <dbReference type="NCBI Taxonomy" id="2565934"/>
    <lineage>
        <taxon>Bacteria</taxon>
        <taxon>Bacillati</taxon>
        <taxon>Actinomycetota</taxon>
        <taxon>Actinomycetes</taxon>
        <taxon>Micrococcales</taxon>
        <taxon>Microbacteriaceae</taxon>
        <taxon>Orlajensenia</taxon>
    </lineage>
</organism>
<dbReference type="Pfam" id="PF01202">
    <property type="entry name" value="SKI"/>
    <property type="match status" value="1"/>
</dbReference>
<dbReference type="PANTHER" id="PTHR21087">
    <property type="entry name" value="SHIKIMATE KINASE"/>
    <property type="match status" value="1"/>
</dbReference>
<comment type="similarity">
    <text evidence="2 11">Belongs to the shikimate kinase family.</text>
</comment>
<evidence type="ECO:0000313" key="12">
    <source>
        <dbReference type="EMBL" id="THG35313.1"/>
    </source>
</evidence>
<feature type="binding site" evidence="11">
    <location>
        <position position="37"/>
    </location>
    <ligand>
        <name>substrate</name>
    </ligand>
</feature>
<evidence type="ECO:0000256" key="7">
    <source>
        <dbReference type="ARBA" id="ARBA00022777"/>
    </source>
</evidence>
<evidence type="ECO:0000256" key="4">
    <source>
        <dbReference type="ARBA" id="ARBA00022605"/>
    </source>
</evidence>
<dbReference type="InterPro" id="IPR000623">
    <property type="entry name" value="Shikimate_kinase/TSH1"/>
</dbReference>
<evidence type="ECO:0000256" key="1">
    <source>
        <dbReference type="ARBA" id="ARBA00004842"/>
    </source>
</evidence>
<dbReference type="GO" id="GO:0005829">
    <property type="term" value="C:cytosol"/>
    <property type="evidence" value="ECO:0007669"/>
    <property type="project" value="TreeGrafter"/>
</dbReference>
<feature type="binding site" evidence="11">
    <location>
        <position position="135"/>
    </location>
    <ligand>
        <name>substrate</name>
    </ligand>
</feature>
<evidence type="ECO:0000256" key="6">
    <source>
        <dbReference type="ARBA" id="ARBA00022741"/>
    </source>
</evidence>
<feature type="binding site" evidence="11">
    <location>
        <begin position="15"/>
        <end position="20"/>
    </location>
    <ligand>
        <name>ATP</name>
        <dbReference type="ChEBI" id="CHEBI:30616"/>
    </ligand>
</feature>
<dbReference type="Proteomes" id="UP000307380">
    <property type="component" value="Unassembled WGS sequence"/>
</dbReference>
<dbReference type="InterPro" id="IPR031322">
    <property type="entry name" value="Shikimate/glucono_kinase"/>
</dbReference>
<dbReference type="AlphaFoldDB" id="A0A4S4FWX3"/>
<feature type="binding site" evidence="11">
    <location>
        <position position="81"/>
    </location>
    <ligand>
        <name>substrate</name>
    </ligand>
</feature>
<keyword evidence="5 11" id="KW-0808">Transferase</keyword>
<dbReference type="CDD" id="cd00464">
    <property type="entry name" value="SK"/>
    <property type="match status" value="1"/>
</dbReference>
<dbReference type="OrthoDB" id="9800332at2"/>
<dbReference type="PANTHER" id="PTHR21087:SF16">
    <property type="entry name" value="SHIKIMATE KINASE 1, CHLOROPLASTIC"/>
    <property type="match status" value="1"/>
</dbReference>
<evidence type="ECO:0000256" key="5">
    <source>
        <dbReference type="ARBA" id="ARBA00022679"/>
    </source>
</evidence>
<dbReference type="PROSITE" id="PS01128">
    <property type="entry name" value="SHIKIMATE_KINASE"/>
    <property type="match status" value="1"/>
</dbReference>
<dbReference type="Gene3D" id="3.40.50.300">
    <property type="entry name" value="P-loop containing nucleotide triphosphate hydrolases"/>
    <property type="match status" value="1"/>
</dbReference>
<feature type="binding site" evidence="11">
    <location>
        <position position="19"/>
    </location>
    <ligand>
        <name>Mg(2+)</name>
        <dbReference type="ChEBI" id="CHEBI:18420"/>
    </ligand>
</feature>
<gene>
    <name evidence="11" type="primary">aroK</name>
    <name evidence="12" type="ORF">E6C70_04445</name>
</gene>
<dbReference type="GO" id="GO:0009423">
    <property type="term" value="P:chorismate biosynthetic process"/>
    <property type="evidence" value="ECO:0007669"/>
    <property type="project" value="UniProtKB-UniRule"/>
</dbReference>
<comment type="caution">
    <text evidence="12">The sequence shown here is derived from an EMBL/GenBank/DDBJ whole genome shotgun (WGS) entry which is preliminary data.</text>
</comment>
<dbReference type="UniPathway" id="UPA00053">
    <property type="reaction ID" value="UER00088"/>
</dbReference>
<dbReference type="EC" id="2.7.1.71" evidence="3 11"/>
<comment type="cofactor">
    <cofactor evidence="11">
        <name>Mg(2+)</name>
        <dbReference type="ChEBI" id="CHEBI:18420"/>
    </cofactor>
    <text evidence="11">Binds 1 Mg(2+) ion per subunit.</text>
</comment>
<evidence type="ECO:0000256" key="3">
    <source>
        <dbReference type="ARBA" id="ARBA00012154"/>
    </source>
</evidence>
<dbReference type="GO" id="GO:0009073">
    <property type="term" value="P:aromatic amino acid family biosynthetic process"/>
    <property type="evidence" value="ECO:0007669"/>
    <property type="project" value="UniProtKB-KW"/>
</dbReference>
<proteinExistence type="inferred from homology"/>
<comment type="pathway">
    <text evidence="1 11">Metabolic intermediate biosynthesis; chorismate biosynthesis; chorismate from D-erythrose 4-phosphate and phosphoenolpyruvate: step 5/7.</text>
</comment>
<dbReference type="GO" id="GO:0005524">
    <property type="term" value="F:ATP binding"/>
    <property type="evidence" value="ECO:0007669"/>
    <property type="project" value="UniProtKB-UniRule"/>
</dbReference>
<keyword evidence="4 11" id="KW-0028">Amino-acid biosynthesis</keyword>
<keyword evidence="8 11" id="KW-0067">ATP-binding</keyword>
<keyword evidence="11" id="KW-0460">Magnesium</keyword>
<evidence type="ECO:0000256" key="9">
    <source>
        <dbReference type="ARBA" id="ARBA00023141"/>
    </source>
</evidence>
<name>A0A4S4FWX3_9MICO</name>
<dbReference type="GO" id="GO:0004765">
    <property type="term" value="F:shikimate kinase activity"/>
    <property type="evidence" value="ECO:0007669"/>
    <property type="project" value="UniProtKB-UniRule"/>
</dbReference>
<comment type="catalytic activity">
    <reaction evidence="10 11">
        <text>shikimate + ATP = 3-phosphoshikimate + ADP + H(+)</text>
        <dbReference type="Rhea" id="RHEA:13121"/>
        <dbReference type="ChEBI" id="CHEBI:15378"/>
        <dbReference type="ChEBI" id="CHEBI:30616"/>
        <dbReference type="ChEBI" id="CHEBI:36208"/>
        <dbReference type="ChEBI" id="CHEBI:145989"/>
        <dbReference type="ChEBI" id="CHEBI:456216"/>
        <dbReference type="EC" id="2.7.1.71"/>
    </reaction>
</comment>
<comment type="subunit">
    <text evidence="11">Monomer.</text>
</comment>
<dbReference type="PRINTS" id="PR01100">
    <property type="entry name" value="SHIKIMTKNASE"/>
</dbReference>
<dbReference type="RefSeq" id="WP_136422616.1">
    <property type="nucleotide sequence ID" value="NZ_OZ241748.1"/>
</dbReference>
<dbReference type="HAMAP" id="MF_00109">
    <property type="entry name" value="Shikimate_kinase"/>
    <property type="match status" value="1"/>
</dbReference>
<keyword evidence="9 11" id="KW-0057">Aromatic amino acid biosynthesis</keyword>
<feature type="binding site" evidence="11">
    <location>
        <position position="117"/>
    </location>
    <ligand>
        <name>ATP</name>
        <dbReference type="ChEBI" id="CHEBI:30616"/>
    </ligand>
</feature>
<evidence type="ECO:0000313" key="13">
    <source>
        <dbReference type="Proteomes" id="UP000307380"/>
    </source>
</evidence>
<evidence type="ECO:0000256" key="8">
    <source>
        <dbReference type="ARBA" id="ARBA00022840"/>
    </source>
</evidence>
<feature type="binding site" evidence="11">
    <location>
        <position position="152"/>
    </location>
    <ligand>
        <name>ATP</name>
        <dbReference type="ChEBI" id="CHEBI:30616"/>
    </ligand>
</feature>
<comment type="subcellular location">
    <subcellularLocation>
        <location evidence="11">Cytoplasm</location>
    </subcellularLocation>
</comment>
<dbReference type="SUPFAM" id="SSF52540">
    <property type="entry name" value="P-loop containing nucleoside triphosphate hydrolases"/>
    <property type="match status" value="1"/>
</dbReference>
<comment type="function">
    <text evidence="11">Catalyzes the specific phosphorylation of the 3-hydroxyl group of shikimic acid using ATP as a cosubstrate.</text>
</comment>
<dbReference type="InterPro" id="IPR023000">
    <property type="entry name" value="Shikimate_kinase_CS"/>
</dbReference>
<reference evidence="12 13" key="1">
    <citation type="submission" date="2019-04" db="EMBL/GenBank/DDBJ databases">
        <authorList>
            <person name="Jiang L."/>
        </authorList>
    </citation>
    <scope>NUCLEOTIDE SEQUENCE [LARGE SCALE GENOMIC DNA]</scope>
    <source>
        <strain evidence="12 13">YIM 131861</strain>
    </source>
</reference>
<dbReference type="InterPro" id="IPR027417">
    <property type="entry name" value="P-loop_NTPase"/>
</dbReference>
<feature type="binding site" evidence="11">
    <location>
        <position position="60"/>
    </location>
    <ligand>
        <name>substrate</name>
    </ligand>
</feature>
<sequence>MTSRSLPVALIGPMASGKSRIGRRVAAALDVPFIDTDSVVVAEHGPISGIFEREGEDFFRVLERAAVAEALEQAAVVSLGGGAVLDPRTQEDLRDATVIRLTISEESVAKRIGGSKRPLLHGDAVEAWARINTERGPLYERLAHVSFDTSTRPISEIAADIVLWLEERS</sequence>
<evidence type="ECO:0000256" key="11">
    <source>
        <dbReference type="HAMAP-Rule" id="MF_00109"/>
    </source>
</evidence>
<keyword evidence="7 11" id="KW-0418">Kinase</keyword>
<keyword evidence="11" id="KW-0479">Metal-binding</keyword>
<evidence type="ECO:0000256" key="2">
    <source>
        <dbReference type="ARBA" id="ARBA00006997"/>
    </source>
</evidence>
<evidence type="ECO:0000256" key="10">
    <source>
        <dbReference type="ARBA" id="ARBA00048567"/>
    </source>
</evidence>
<keyword evidence="11" id="KW-0963">Cytoplasm</keyword>
<accession>A0A4S4FWX3</accession>
<keyword evidence="6 11" id="KW-0547">Nucleotide-binding</keyword>
<dbReference type="GO" id="GO:0008652">
    <property type="term" value="P:amino acid biosynthetic process"/>
    <property type="evidence" value="ECO:0007669"/>
    <property type="project" value="UniProtKB-KW"/>
</dbReference>
<dbReference type="GO" id="GO:0000287">
    <property type="term" value="F:magnesium ion binding"/>
    <property type="evidence" value="ECO:0007669"/>
    <property type="project" value="UniProtKB-UniRule"/>
</dbReference>
<keyword evidence="13" id="KW-1185">Reference proteome</keyword>
<protein>
    <recommendedName>
        <fullName evidence="3 11">Shikimate kinase</fullName>
        <shortName evidence="11">SK</shortName>
        <ecNumber evidence="3 11">2.7.1.71</ecNumber>
    </recommendedName>
</protein>